<dbReference type="InterPro" id="IPR023803">
    <property type="entry name" value="Ribosomal_bS16_dom_sf"/>
</dbReference>
<dbReference type="SUPFAM" id="SSF54565">
    <property type="entry name" value="Ribosomal protein S16"/>
    <property type="match status" value="1"/>
</dbReference>
<gene>
    <name evidence="3 5" type="primary">rpsP</name>
    <name evidence="5" type="ORF">COW88_03375</name>
</gene>
<evidence type="ECO:0000313" key="6">
    <source>
        <dbReference type="Proteomes" id="UP000230638"/>
    </source>
</evidence>
<dbReference type="GO" id="GO:0015935">
    <property type="term" value="C:small ribosomal subunit"/>
    <property type="evidence" value="ECO:0007669"/>
    <property type="project" value="TreeGrafter"/>
</dbReference>
<dbReference type="GO" id="GO:0006412">
    <property type="term" value="P:translation"/>
    <property type="evidence" value="ECO:0007669"/>
    <property type="project" value="UniProtKB-UniRule"/>
</dbReference>
<dbReference type="PANTHER" id="PTHR12919:SF20">
    <property type="entry name" value="SMALL RIBOSOMAL SUBUNIT PROTEIN BS16M"/>
    <property type="match status" value="1"/>
</dbReference>
<evidence type="ECO:0000256" key="4">
    <source>
        <dbReference type="SAM" id="MobiDB-lite"/>
    </source>
</evidence>
<dbReference type="Pfam" id="PF00886">
    <property type="entry name" value="Ribosomal_S16"/>
    <property type="match status" value="1"/>
</dbReference>
<dbReference type="GO" id="GO:0005737">
    <property type="term" value="C:cytoplasm"/>
    <property type="evidence" value="ECO:0007669"/>
    <property type="project" value="UniProtKB-ARBA"/>
</dbReference>
<comment type="caution">
    <text evidence="5">The sequence shown here is derived from an EMBL/GenBank/DDBJ whole genome shotgun (WGS) entry which is preliminary data.</text>
</comment>
<dbReference type="PANTHER" id="PTHR12919">
    <property type="entry name" value="30S RIBOSOMAL PROTEIN S16"/>
    <property type="match status" value="1"/>
</dbReference>
<dbReference type="NCBIfam" id="TIGR00002">
    <property type="entry name" value="S16"/>
    <property type="match status" value="1"/>
</dbReference>
<name>A0A2H0CT38_9BACT</name>
<protein>
    <recommendedName>
        <fullName evidence="3">Small ribosomal subunit protein bS16</fullName>
    </recommendedName>
</protein>
<evidence type="ECO:0000256" key="2">
    <source>
        <dbReference type="ARBA" id="ARBA00023274"/>
    </source>
</evidence>
<dbReference type="AlphaFoldDB" id="A0A2H0CT38"/>
<dbReference type="Gene3D" id="3.30.1320.10">
    <property type="match status" value="1"/>
</dbReference>
<keyword evidence="1 3" id="KW-0689">Ribosomal protein</keyword>
<dbReference type="HAMAP" id="MF_00385">
    <property type="entry name" value="Ribosomal_bS16"/>
    <property type="match status" value="1"/>
</dbReference>
<sequence>MLKIRLQRVGRKHDPSYRLVVTDSRKAPQGAYLEMLGSYNPRTDNKTLNNERISYWLSNGAQASDTAYNLLISEKLIEGKKRDVSSKKNVGKKEAEAEAKAKAEAEALAKADATAKAEADALAKAADEAKAETKDEPSAEKKEETPVEESTPKAD</sequence>
<dbReference type="Proteomes" id="UP000230638">
    <property type="component" value="Unassembled WGS sequence"/>
</dbReference>
<keyword evidence="2 3" id="KW-0687">Ribonucleoprotein</keyword>
<comment type="similarity">
    <text evidence="3">Belongs to the bacterial ribosomal protein bS16 family.</text>
</comment>
<evidence type="ECO:0000313" key="5">
    <source>
        <dbReference type="EMBL" id="PIP73016.1"/>
    </source>
</evidence>
<dbReference type="GO" id="GO:0003735">
    <property type="term" value="F:structural constituent of ribosome"/>
    <property type="evidence" value="ECO:0007669"/>
    <property type="project" value="InterPro"/>
</dbReference>
<dbReference type="EMBL" id="PCTL01000033">
    <property type="protein sequence ID" value="PIP73016.1"/>
    <property type="molecule type" value="Genomic_DNA"/>
</dbReference>
<reference evidence="5 6" key="1">
    <citation type="submission" date="2017-09" db="EMBL/GenBank/DDBJ databases">
        <title>Depth-based differentiation of microbial function through sediment-hosted aquifers and enrichment of novel symbionts in the deep terrestrial subsurface.</title>
        <authorList>
            <person name="Probst A.J."/>
            <person name="Ladd B."/>
            <person name="Jarett J.K."/>
            <person name="Geller-Mcgrath D.E."/>
            <person name="Sieber C.M."/>
            <person name="Emerson J.B."/>
            <person name="Anantharaman K."/>
            <person name="Thomas B.C."/>
            <person name="Malmstrom R."/>
            <person name="Stieglmeier M."/>
            <person name="Klingl A."/>
            <person name="Woyke T."/>
            <person name="Ryan C.M."/>
            <person name="Banfield J.F."/>
        </authorList>
    </citation>
    <scope>NUCLEOTIDE SEQUENCE [LARGE SCALE GENOMIC DNA]</scope>
    <source>
        <strain evidence="5">CG22_combo_CG10-13_8_21_14_all_47_15</strain>
    </source>
</reference>
<organism evidence="5 6">
    <name type="scientific">Candidatus Lloydbacteria bacterium CG22_combo_CG10-13_8_21_14_all_47_15</name>
    <dbReference type="NCBI Taxonomy" id="1974635"/>
    <lineage>
        <taxon>Bacteria</taxon>
        <taxon>Candidatus Lloydiibacteriota</taxon>
    </lineage>
</organism>
<proteinExistence type="inferred from homology"/>
<evidence type="ECO:0000256" key="3">
    <source>
        <dbReference type="HAMAP-Rule" id="MF_00385"/>
    </source>
</evidence>
<accession>A0A2H0CT38</accession>
<feature type="region of interest" description="Disordered" evidence="4">
    <location>
        <begin position="82"/>
        <end position="155"/>
    </location>
</feature>
<dbReference type="InterPro" id="IPR000307">
    <property type="entry name" value="Ribosomal_bS16"/>
</dbReference>
<evidence type="ECO:0000256" key="1">
    <source>
        <dbReference type="ARBA" id="ARBA00022980"/>
    </source>
</evidence>